<dbReference type="InterPro" id="IPR013083">
    <property type="entry name" value="Znf_RING/FYVE/PHD"/>
</dbReference>
<dbReference type="PANTHER" id="PTHR31150">
    <property type="entry name" value="EXPRESSED PROTEIN"/>
    <property type="match status" value="1"/>
</dbReference>
<dbReference type="GO" id="GO:0008270">
    <property type="term" value="F:zinc ion binding"/>
    <property type="evidence" value="ECO:0007669"/>
    <property type="project" value="UniProtKB-KW"/>
</dbReference>
<keyword evidence="3" id="KW-0862">Zinc</keyword>
<evidence type="ECO:0000313" key="9">
    <source>
        <dbReference type="Proteomes" id="UP000594638"/>
    </source>
</evidence>
<dbReference type="Gene3D" id="3.30.40.10">
    <property type="entry name" value="Zinc/RING finger domain, C3HC4 (zinc finger)"/>
    <property type="match status" value="1"/>
</dbReference>
<dbReference type="Gramene" id="OE9A010710T2">
    <property type="protein sequence ID" value="OE9A010710C2"/>
    <property type="gene ID" value="OE9A010710"/>
</dbReference>
<dbReference type="SUPFAM" id="SSF57850">
    <property type="entry name" value="RING/U-box"/>
    <property type="match status" value="1"/>
</dbReference>
<feature type="transmembrane region" description="Helical" evidence="6">
    <location>
        <begin position="38"/>
        <end position="56"/>
    </location>
</feature>
<evidence type="ECO:0000313" key="8">
    <source>
        <dbReference type="EMBL" id="CAA3000678.1"/>
    </source>
</evidence>
<keyword evidence="9" id="KW-1185">Reference proteome</keyword>
<dbReference type="OrthoDB" id="1900223at2759"/>
<dbReference type="PROSITE" id="PS50089">
    <property type="entry name" value="ZF_RING_2"/>
    <property type="match status" value="1"/>
</dbReference>
<keyword evidence="6" id="KW-0472">Membrane</keyword>
<dbReference type="InterPro" id="IPR027370">
    <property type="entry name" value="Znf-RING_euk"/>
</dbReference>
<evidence type="ECO:0000256" key="3">
    <source>
        <dbReference type="ARBA" id="ARBA00022833"/>
    </source>
</evidence>
<sequence>MGKRKRRANLDETPPLSEFMPPSPQTDMFSKEVVSHSSIFMLSYLVLCILLNFILMQKSSHQAEYSAAQPPLSITDIRDNSMKIPQGHQSPYGSGCGLLLRHPHHCFSRRYSRRSTNHSEASTSNRKGHPVNDMKLSFKLPNKDSSDSQHIESRGRTSHKPGRIRSSSLVMNAISADVWKMECGICQKLVRKKPFILGSSMSSSDLSVAAVLVCGHVYHADCLEQETSHEDRRDPSCPLCSNRLSHVDA</sequence>
<comment type="caution">
    <text evidence="8">The sequence shown here is derived from an EMBL/GenBank/DDBJ whole genome shotgun (WGS) entry which is preliminary data.</text>
</comment>
<dbReference type="SMART" id="SM00184">
    <property type="entry name" value="RING"/>
    <property type="match status" value="1"/>
</dbReference>
<evidence type="ECO:0000256" key="6">
    <source>
        <dbReference type="SAM" id="Phobius"/>
    </source>
</evidence>
<dbReference type="Pfam" id="PF13445">
    <property type="entry name" value="zf-RING_UBOX"/>
    <property type="match status" value="1"/>
</dbReference>
<reference evidence="8 9" key="1">
    <citation type="submission" date="2019-12" db="EMBL/GenBank/DDBJ databases">
        <authorList>
            <person name="Alioto T."/>
            <person name="Alioto T."/>
            <person name="Gomez Garrido J."/>
        </authorList>
    </citation>
    <scope>NUCLEOTIDE SEQUENCE [LARGE SCALE GENOMIC DNA]</scope>
</reference>
<evidence type="ECO:0000256" key="5">
    <source>
        <dbReference type="SAM" id="MobiDB-lite"/>
    </source>
</evidence>
<protein>
    <submittedName>
        <fullName evidence="8">Uncharacterized protein LOC111407918</fullName>
    </submittedName>
</protein>
<dbReference type="PANTHER" id="PTHR31150:SF6">
    <property type="entry name" value="ZINC ION BINDING PROTEIN"/>
    <property type="match status" value="1"/>
</dbReference>
<evidence type="ECO:0000259" key="7">
    <source>
        <dbReference type="PROSITE" id="PS50089"/>
    </source>
</evidence>
<accession>A0A8S0T7Y9</accession>
<dbReference type="AlphaFoldDB" id="A0A8S0T7Y9"/>
<dbReference type="Proteomes" id="UP000594638">
    <property type="component" value="Unassembled WGS sequence"/>
</dbReference>
<feature type="domain" description="RING-type" evidence="7">
    <location>
        <begin position="183"/>
        <end position="241"/>
    </location>
</feature>
<evidence type="ECO:0000256" key="1">
    <source>
        <dbReference type="ARBA" id="ARBA00022723"/>
    </source>
</evidence>
<keyword evidence="2 4" id="KW-0863">Zinc-finger</keyword>
<keyword evidence="6" id="KW-1133">Transmembrane helix</keyword>
<feature type="compositionally biased region" description="Basic and acidic residues" evidence="5">
    <location>
        <begin position="141"/>
        <end position="155"/>
    </location>
</feature>
<dbReference type="EMBL" id="CACTIH010005705">
    <property type="protein sequence ID" value="CAA3000678.1"/>
    <property type="molecule type" value="Genomic_DNA"/>
</dbReference>
<organism evidence="8 9">
    <name type="scientific">Olea europaea subsp. europaea</name>
    <dbReference type="NCBI Taxonomy" id="158383"/>
    <lineage>
        <taxon>Eukaryota</taxon>
        <taxon>Viridiplantae</taxon>
        <taxon>Streptophyta</taxon>
        <taxon>Embryophyta</taxon>
        <taxon>Tracheophyta</taxon>
        <taxon>Spermatophyta</taxon>
        <taxon>Magnoliopsida</taxon>
        <taxon>eudicotyledons</taxon>
        <taxon>Gunneridae</taxon>
        <taxon>Pentapetalae</taxon>
        <taxon>asterids</taxon>
        <taxon>lamiids</taxon>
        <taxon>Lamiales</taxon>
        <taxon>Oleaceae</taxon>
        <taxon>Oleeae</taxon>
        <taxon>Olea</taxon>
    </lineage>
</organism>
<keyword evidence="1" id="KW-0479">Metal-binding</keyword>
<evidence type="ECO:0000256" key="4">
    <source>
        <dbReference type="PROSITE-ProRule" id="PRU00175"/>
    </source>
</evidence>
<name>A0A8S0T7Y9_OLEEU</name>
<feature type="region of interest" description="Disordered" evidence="5">
    <location>
        <begin position="111"/>
        <end position="164"/>
    </location>
</feature>
<feature type="region of interest" description="Disordered" evidence="5">
    <location>
        <begin position="1"/>
        <end position="24"/>
    </location>
</feature>
<gene>
    <name evidence="8" type="ORF">OLEA9_A010710</name>
</gene>
<dbReference type="InterPro" id="IPR001841">
    <property type="entry name" value="Znf_RING"/>
</dbReference>
<proteinExistence type="predicted"/>
<evidence type="ECO:0000256" key="2">
    <source>
        <dbReference type="ARBA" id="ARBA00022771"/>
    </source>
</evidence>
<keyword evidence="6" id="KW-0812">Transmembrane</keyword>